<evidence type="ECO:0000256" key="3">
    <source>
        <dbReference type="ARBA" id="ARBA00021321"/>
    </source>
</evidence>
<accession>A0AA48I082</accession>
<evidence type="ECO:0000313" key="7">
    <source>
        <dbReference type="Proteomes" id="UP001233271"/>
    </source>
</evidence>
<dbReference type="RefSeq" id="XP_060453987.1">
    <property type="nucleotide sequence ID" value="XM_060597055.1"/>
</dbReference>
<proteinExistence type="inferred from homology"/>
<dbReference type="GO" id="GO:0030688">
    <property type="term" value="C:preribosome, small subunit precursor"/>
    <property type="evidence" value="ECO:0007669"/>
    <property type="project" value="InterPro"/>
</dbReference>
<name>A0AA48I082_9TREE</name>
<dbReference type="GeneID" id="85492592"/>
<dbReference type="Pfam" id="PF15341">
    <property type="entry name" value="SLX9"/>
    <property type="match status" value="1"/>
</dbReference>
<dbReference type="GO" id="GO:0005730">
    <property type="term" value="C:nucleolus"/>
    <property type="evidence" value="ECO:0007669"/>
    <property type="project" value="UniProtKB-SubCell"/>
</dbReference>
<reference evidence="6" key="1">
    <citation type="journal article" date="2023" name="BMC Genomics">
        <title>Chromosome-level genome assemblies of Cutaneotrichosporon spp. (Trichosporonales, Basidiomycota) reveal imbalanced evolution between nucleotide sequences and chromosome synteny.</title>
        <authorList>
            <person name="Kobayashi Y."/>
            <person name="Kayamori A."/>
            <person name="Aoki K."/>
            <person name="Shiwa Y."/>
            <person name="Matsutani M."/>
            <person name="Fujita N."/>
            <person name="Sugita T."/>
            <person name="Iwasaki W."/>
            <person name="Tanaka N."/>
            <person name="Takashima M."/>
        </authorList>
    </citation>
    <scope>NUCLEOTIDE SEQUENCE</scope>
    <source>
        <strain evidence="6">HIS019</strain>
    </source>
</reference>
<keyword evidence="7" id="KW-1185">Reference proteome</keyword>
<sequence length="230" mass="24650">MPRATKTSSRRHESAVALPKRAFAAPTASEKVLPGANPFATIAEPAPTKPAKVKEPVFYGSIAAGAAAHPYSRSHFRREKRKAKSAVALGGGLGSVALALGEVAGDEPVDKVEKGKAKSKKEVMEDVVRRREEEARRKAEEGKIGEGAGHGLKEKARRKQISANAQRIPAVMAHPAFKANPWATIREHASNSLAEAQAVKDVAERKKATAAQQERDKVRVPASMKGMEIE</sequence>
<comment type="subcellular location">
    <subcellularLocation>
        <location evidence="1">Nucleus</location>
        <location evidence="1">Nucleolus</location>
    </subcellularLocation>
</comment>
<gene>
    <name evidence="6" type="ORF">CcaverHIS019_0200830</name>
</gene>
<feature type="region of interest" description="Disordered" evidence="5">
    <location>
        <begin position="108"/>
        <end position="167"/>
    </location>
</feature>
<evidence type="ECO:0000256" key="2">
    <source>
        <dbReference type="ARBA" id="ARBA00011022"/>
    </source>
</evidence>
<organism evidence="6 7">
    <name type="scientific">Cutaneotrichosporon cavernicola</name>
    <dbReference type="NCBI Taxonomy" id="279322"/>
    <lineage>
        <taxon>Eukaryota</taxon>
        <taxon>Fungi</taxon>
        <taxon>Dikarya</taxon>
        <taxon>Basidiomycota</taxon>
        <taxon>Agaricomycotina</taxon>
        <taxon>Tremellomycetes</taxon>
        <taxon>Trichosporonales</taxon>
        <taxon>Trichosporonaceae</taxon>
        <taxon>Cutaneotrichosporon</taxon>
    </lineage>
</organism>
<evidence type="ECO:0000256" key="1">
    <source>
        <dbReference type="ARBA" id="ARBA00004604"/>
    </source>
</evidence>
<dbReference type="InterPro" id="IPR028160">
    <property type="entry name" value="Slx9-like"/>
</dbReference>
<dbReference type="GO" id="GO:0030686">
    <property type="term" value="C:90S preribosome"/>
    <property type="evidence" value="ECO:0007669"/>
    <property type="project" value="InterPro"/>
</dbReference>
<dbReference type="GO" id="GO:0000462">
    <property type="term" value="P:maturation of SSU-rRNA from tricistronic rRNA transcript (SSU-rRNA, 5.8S rRNA, LSU-rRNA)"/>
    <property type="evidence" value="ECO:0007669"/>
    <property type="project" value="InterPro"/>
</dbReference>
<feature type="compositionally biased region" description="Basic and acidic residues" evidence="5">
    <location>
        <begin position="204"/>
        <end position="219"/>
    </location>
</feature>
<keyword evidence="4" id="KW-0539">Nucleus</keyword>
<evidence type="ECO:0000313" key="6">
    <source>
        <dbReference type="EMBL" id="BEI88721.1"/>
    </source>
</evidence>
<dbReference type="KEGG" id="ccac:CcaHIS019_0200830"/>
<evidence type="ECO:0000256" key="5">
    <source>
        <dbReference type="SAM" id="MobiDB-lite"/>
    </source>
</evidence>
<feature type="region of interest" description="Disordered" evidence="5">
    <location>
        <begin position="204"/>
        <end position="230"/>
    </location>
</feature>
<evidence type="ECO:0000256" key="4">
    <source>
        <dbReference type="ARBA" id="ARBA00023242"/>
    </source>
</evidence>
<dbReference type="AlphaFoldDB" id="A0AA48I082"/>
<dbReference type="EMBL" id="AP028213">
    <property type="protein sequence ID" value="BEI88721.1"/>
    <property type="molecule type" value="Genomic_DNA"/>
</dbReference>
<feature type="compositionally biased region" description="Basic and acidic residues" evidence="5">
    <location>
        <begin position="108"/>
        <end position="144"/>
    </location>
</feature>
<comment type="similarity">
    <text evidence="2">Belongs to the SLX9 family.</text>
</comment>
<dbReference type="Proteomes" id="UP001233271">
    <property type="component" value="Chromosome 2"/>
</dbReference>
<protein>
    <recommendedName>
        <fullName evidence="3">Ribosome biogenesis protein SLX9</fullName>
    </recommendedName>
</protein>